<sequence length="38" mass="3769">MPKPNVGKFLMSDNPLMALTANDSSAPSDSTESGGGGS</sequence>
<evidence type="ECO:0000313" key="3">
    <source>
        <dbReference type="Proteomes" id="UP001155057"/>
    </source>
</evidence>
<protein>
    <submittedName>
        <fullName evidence="2">Uncharacterized protein</fullName>
    </submittedName>
</protein>
<proteinExistence type="predicted"/>
<comment type="caution">
    <text evidence="2">The sequence shown here is derived from an EMBL/GenBank/DDBJ whole genome shotgun (WGS) entry which is preliminary data.</text>
</comment>
<evidence type="ECO:0000256" key="1">
    <source>
        <dbReference type="SAM" id="MobiDB-lite"/>
    </source>
</evidence>
<organism evidence="2 3">
    <name type="scientific">Salinibacter ruber</name>
    <dbReference type="NCBI Taxonomy" id="146919"/>
    <lineage>
        <taxon>Bacteria</taxon>
        <taxon>Pseudomonadati</taxon>
        <taxon>Rhodothermota</taxon>
        <taxon>Rhodothermia</taxon>
        <taxon>Rhodothermales</taxon>
        <taxon>Salinibacteraceae</taxon>
        <taxon>Salinibacter</taxon>
    </lineage>
</organism>
<evidence type="ECO:0000313" key="2">
    <source>
        <dbReference type="EMBL" id="MCS3711523.1"/>
    </source>
</evidence>
<feature type="non-terminal residue" evidence="2">
    <location>
        <position position="38"/>
    </location>
</feature>
<dbReference type="EMBL" id="JANUAE010000015">
    <property type="protein sequence ID" value="MCS3711523.1"/>
    <property type="molecule type" value="Genomic_DNA"/>
</dbReference>
<dbReference type="Proteomes" id="UP001155057">
    <property type="component" value="Unassembled WGS sequence"/>
</dbReference>
<accession>A0A9X2TL63</accession>
<gene>
    <name evidence="2" type="ORF">GGP61_003156</name>
</gene>
<dbReference type="AlphaFoldDB" id="A0A9X2TL63"/>
<feature type="region of interest" description="Disordered" evidence="1">
    <location>
        <begin position="19"/>
        <end position="38"/>
    </location>
</feature>
<feature type="compositionally biased region" description="Polar residues" evidence="1">
    <location>
        <begin position="21"/>
        <end position="32"/>
    </location>
</feature>
<name>A0A9X2TL63_9BACT</name>
<reference evidence="2" key="1">
    <citation type="submission" date="2022-08" db="EMBL/GenBank/DDBJ databases">
        <title>Genomic Encyclopedia of Type Strains, Phase V (KMG-V): Genome sequencing to study the core and pangenomes of soil and plant-associated prokaryotes.</title>
        <authorList>
            <person name="Whitman W."/>
        </authorList>
    </citation>
    <scope>NUCLEOTIDE SEQUENCE</scope>
    <source>
        <strain evidence="2">SP3049</strain>
    </source>
</reference>